<sequence>MDFDALSELKGEHVEGGKTGEEEVVFRDNAYLSINCFSGLYGNEPTYYR</sequence>
<accession>A0AAX6BSK0</accession>
<dbReference type="Proteomes" id="UP001165240">
    <property type="component" value="Unassembled WGS sequence"/>
</dbReference>
<proteinExistence type="predicted"/>
<dbReference type="EMBL" id="BSYK01000001">
    <property type="protein sequence ID" value="GMG76753.1"/>
    <property type="molecule type" value="Genomic_DNA"/>
</dbReference>
<comment type="caution">
    <text evidence="1">The sequence shown here is derived from an EMBL/GenBank/DDBJ whole genome shotgun (WGS) entry which is preliminary data.</text>
</comment>
<evidence type="ECO:0000313" key="1">
    <source>
        <dbReference type="EMBL" id="GMG76753.1"/>
    </source>
</evidence>
<reference evidence="1" key="1">
    <citation type="journal article" date="2024" name="Appl Microbiol">
        <title>Effect of kuratsuki Bacillus and Priestia on Taste of Sake.</title>
        <authorList>
            <person name="Kobayashi K."/>
            <person name="Nishida H."/>
        </authorList>
    </citation>
    <scope>NUCLEOTIDE SEQUENCE</scope>
    <source>
        <strain evidence="1">B-12</strain>
    </source>
</reference>
<dbReference type="AlphaFoldDB" id="A0AAX6BSK0"/>
<organism evidence="1 2">
    <name type="scientific">Priestia megaterium</name>
    <name type="common">Bacillus megaterium</name>
    <dbReference type="NCBI Taxonomy" id="1404"/>
    <lineage>
        <taxon>Bacteria</taxon>
        <taxon>Bacillati</taxon>
        <taxon>Bacillota</taxon>
        <taxon>Bacilli</taxon>
        <taxon>Bacillales</taxon>
        <taxon>Bacillaceae</taxon>
        <taxon>Priestia</taxon>
    </lineage>
</organism>
<name>A0AAX6BSK0_PRIMG</name>
<protein>
    <submittedName>
        <fullName evidence="1">Uncharacterized protein</fullName>
    </submittedName>
</protein>
<gene>
    <name evidence="1" type="ORF">ShirakiTB12_52210</name>
</gene>
<evidence type="ECO:0000313" key="2">
    <source>
        <dbReference type="Proteomes" id="UP001165240"/>
    </source>
</evidence>